<keyword evidence="3" id="KW-1185">Reference proteome</keyword>
<dbReference type="SMART" id="SM00530">
    <property type="entry name" value="HTH_XRE"/>
    <property type="match status" value="1"/>
</dbReference>
<evidence type="ECO:0000259" key="1">
    <source>
        <dbReference type="PROSITE" id="PS50943"/>
    </source>
</evidence>
<protein>
    <submittedName>
        <fullName evidence="2">Helix-turn-helix transcriptional regulator</fullName>
    </submittedName>
</protein>
<feature type="domain" description="HTH cro/C1-type" evidence="1">
    <location>
        <begin position="25"/>
        <end position="78"/>
    </location>
</feature>
<dbReference type="Pfam" id="PF01381">
    <property type="entry name" value="HTH_3"/>
    <property type="match status" value="1"/>
</dbReference>
<dbReference type="PROSITE" id="PS50943">
    <property type="entry name" value="HTH_CROC1"/>
    <property type="match status" value="1"/>
</dbReference>
<dbReference type="InterPro" id="IPR001387">
    <property type="entry name" value="Cro/C1-type_HTH"/>
</dbReference>
<dbReference type="RefSeq" id="WP_302709173.1">
    <property type="nucleotide sequence ID" value="NZ_JAULSC010000016.1"/>
</dbReference>
<reference evidence="2" key="1">
    <citation type="submission" date="2023-06" db="EMBL/GenBank/DDBJ databases">
        <title>Genome sequence of Nocardioides sp. SOB44.</title>
        <authorList>
            <person name="Zhang G."/>
        </authorList>
    </citation>
    <scope>NUCLEOTIDE SEQUENCE</scope>
    <source>
        <strain evidence="2">SOB44</strain>
    </source>
</reference>
<comment type="caution">
    <text evidence="2">The sequence shown here is derived from an EMBL/GenBank/DDBJ whole genome shotgun (WGS) entry which is preliminary data.</text>
</comment>
<name>A0ABT8TVH8_9ACTN</name>
<dbReference type="Proteomes" id="UP001168363">
    <property type="component" value="Unassembled WGS sequence"/>
</dbReference>
<dbReference type="CDD" id="cd00093">
    <property type="entry name" value="HTH_XRE"/>
    <property type="match status" value="1"/>
</dbReference>
<dbReference type="SUPFAM" id="SSF47413">
    <property type="entry name" value="lambda repressor-like DNA-binding domains"/>
    <property type="match status" value="1"/>
</dbReference>
<dbReference type="InterPro" id="IPR010982">
    <property type="entry name" value="Lambda_DNA-bd_dom_sf"/>
</dbReference>
<dbReference type="EMBL" id="JAULSC010000016">
    <property type="protein sequence ID" value="MDO3396993.1"/>
    <property type="molecule type" value="Genomic_DNA"/>
</dbReference>
<evidence type="ECO:0000313" key="3">
    <source>
        <dbReference type="Proteomes" id="UP001168363"/>
    </source>
</evidence>
<dbReference type="Gene3D" id="1.10.260.40">
    <property type="entry name" value="lambda repressor-like DNA-binding domains"/>
    <property type="match status" value="1"/>
</dbReference>
<organism evidence="2 3">
    <name type="scientific">Nocardioides cremeus</name>
    <dbReference type="NCBI Taxonomy" id="3058044"/>
    <lineage>
        <taxon>Bacteria</taxon>
        <taxon>Bacillati</taxon>
        <taxon>Actinomycetota</taxon>
        <taxon>Actinomycetes</taxon>
        <taxon>Propionibacteriales</taxon>
        <taxon>Nocardioidaceae</taxon>
        <taxon>Nocardioides</taxon>
    </lineage>
</organism>
<sequence length="79" mass="8657">MTTAMEGLLAEVRRARELTTGPTAREIRRAAGLTQERLAAALGVDRTTLARWEAGTSRPRPAELATWVDLLDALRQEVA</sequence>
<evidence type="ECO:0000313" key="2">
    <source>
        <dbReference type="EMBL" id="MDO3396993.1"/>
    </source>
</evidence>
<proteinExistence type="predicted"/>
<accession>A0ABT8TVH8</accession>
<gene>
    <name evidence="2" type="ORF">QWJ41_14800</name>
</gene>